<protein>
    <submittedName>
        <fullName evidence="1">Uncharacterized protein</fullName>
    </submittedName>
</protein>
<evidence type="ECO:0000313" key="2">
    <source>
        <dbReference type="Proteomes" id="UP000050509"/>
    </source>
</evidence>
<sequence length="187" mass="19801">IMLLTAVPALAETPPLADQVRGLSQHASEGAEAADANRPELMRAEYEELHAIWGGFEDSVRAQDPEGYINIETALDAVKDAVAAQPLDPAAVEAAYTHLGTELSEVADRLGAAPIATPASGVAAQVLGLNHHANEGIEAADANRPELMRAEYEELHAIWASFEDGVRAQDPEGYLNIETALDAVKDA</sequence>
<proteinExistence type="predicted"/>
<accession>A0A0P9DA85</accession>
<reference evidence="1 2" key="1">
    <citation type="submission" date="2015-09" db="EMBL/GenBank/DDBJ databases">
        <title>Draft genome sequence of Kouleothrix aurantiaca JCM 19913.</title>
        <authorList>
            <person name="Hemp J."/>
        </authorList>
    </citation>
    <scope>NUCLEOTIDE SEQUENCE [LARGE SCALE GENOMIC DNA]</scope>
    <source>
        <strain evidence="1 2">COM-B</strain>
    </source>
</reference>
<dbReference type="AlphaFoldDB" id="A0A0P9DA85"/>
<keyword evidence="2" id="KW-1185">Reference proteome</keyword>
<gene>
    <name evidence="1" type="ORF">SE17_43225</name>
</gene>
<organism evidence="1 2">
    <name type="scientific">Kouleothrix aurantiaca</name>
    <dbReference type="NCBI Taxonomy" id="186479"/>
    <lineage>
        <taxon>Bacteria</taxon>
        <taxon>Bacillati</taxon>
        <taxon>Chloroflexota</taxon>
        <taxon>Chloroflexia</taxon>
        <taxon>Chloroflexales</taxon>
        <taxon>Roseiflexineae</taxon>
        <taxon>Roseiflexaceae</taxon>
        <taxon>Kouleothrix</taxon>
    </lineage>
</organism>
<comment type="caution">
    <text evidence="1">The sequence shown here is derived from an EMBL/GenBank/DDBJ whole genome shotgun (WGS) entry which is preliminary data.</text>
</comment>
<dbReference type="EMBL" id="LJCR01003552">
    <property type="protein sequence ID" value="KPV46521.1"/>
    <property type="molecule type" value="Genomic_DNA"/>
</dbReference>
<name>A0A0P9DA85_9CHLR</name>
<dbReference type="Proteomes" id="UP000050509">
    <property type="component" value="Unassembled WGS sequence"/>
</dbReference>
<feature type="non-terminal residue" evidence="1">
    <location>
        <position position="187"/>
    </location>
</feature>
<feature type="non-terminal residue" evidence="1">
    <location>
        <position position="1"/>
    </location>
</feature>
<evidence type="ECO:0000313" key="1">
    <source>
        <dbReference type="EMBL" id="KPV46521.1"/>
    </source>
</evidence>